<dbReference type="RefSeq" id="WP_378988748.1">
    <property type="nucleotide sequence ID" value="NZ_JBHSBW010000016.1"/>
</dbReference>
<gene>
    <name evidence="1" type="ORF">ACFOWA_20030</name>
</gene>
<evidence type="ECO:0000313" key="2">
    <source>
        <dbReference type="Proteomes" id="UP001595789"/>
    </source>
</evidence>
<proteinExistence type="predicted"/>
<keyword evidence="2" id="KW-1185">Reference proteome</keyword>
<organism evidence="1 2">
    <name type="scientific">Pedobacter lithocola</name>
    <dbReference type="NCBI Taxonomy" id="1908239"/>
    <lineage>
        <taxon>Bacteria</taxon>
        <taxon>Pseudomonadati</taxon>
        <taxon>Bacteroidota</taxon>
        <taxon>Sphingobacteriia</taxon>
        <taxon>Sphingobacteriales</taxon>
        <taxon>Sphingobacteriaceae</taxon>
        <taxon>Pedobacter</taxon>
    </lineage>
</organism>
<reference evidence="2" key="1">
    <citation type="journal article" date="2019" name="Int. J. Syst. Evol. Microbiol.">
        <title>The Global Catalogue of Microorganisms (GCM) 10K type strain sequencing project: providing services to taxonomists for standard genome sequencing and annotation.</title>
        <authorList>
            <consortium name="The Broad Institute Genomics Platform"/>
            <consortium name="The Broad Institute Genome Sequencing Center for Infectious Disease"/>
            <person name="Wu L."/>
            <person name="Ma J."/>
        </authorList>
    </citation>
    <scope>NUCLEOTIDE SEQUENCE [LARGE SCALE GENOMIC DNA]</scope>
    <source>
        <strain evidence="2">CCM 8691</strain>
    </source>
</reference>
<comment type="caution">
    <text evidence="1">The sequence shown here is derived from an EMBL/GenBank/DDBJ whole genome shotgun (WGS) entry which is preliminary data.</text>
</comment>
<protein>
    <submittedName>
        <fullName evidence="1">Uncharacterized protein</fullName>
    </submittedName>
</protein>
<sequence>MKTQPTSLARPVQCLYGIALEREELKLKALNDSKSICCVPFESKDHYTCMTDGELLTTIIEEKKYLIIATLSTGGMIS</sequence>
<accession>A0ABV8PHE4</accession>
<dbReference type="EMBL" id="JBHSBW010000016">
    <property type="protein sequence ID" value="MFC4213493.1"/>
    <property type="molecule type" value="Genomic_DNA"/>
</dbReference>
<evidence type="ECO:0000313" key="1">
    <source>
        <dbReference type="EMBL" id="MFC4213493.1"/>
    </source>
</evidence>
<dbReference type="Proteomes" id="UP001595789">
    <property type="component" value="Unassembled WGS sequence"/>
</dbReference>
<name>A0ABV8PHE4_9SPHI</name>